<protein>
    <recommendedName>
        <fullName evidence="1">Reverse transcriptase zinc-binding domain-containing protein</fullName>
    </recommendedName>
</protein>
<evidence type="ECO:0000313" key="3">
    <source>
        <dbReference type="Proteomes" id="UP000242715"/>
    </source>
</evidence>
<feature type="domain" description="Reverse transcriptase zinc-binding" evidence="1">
    <location>
        <begin position="99"/>
        <end position="173"/>
    </location>
</feature>
<evidence type="ECO:0000313" key="2">
    <source>
        <dbReference type="EMBL" id="GAU51726.1"/>
    </source>
</evidence>
<dbReference type="Pfam" id="PF13966">
    <property type="entry name" value="zf-RVT"/>
    <property type="match status" value="1"/>
</dbReference>
<dbReference type="Proteomes" id="UP000242715">
    <property type="component" value="Unassembled WGS sequence"/>
</dbReference>
<organism evidence="2 3">
    <name type="scientific">Trifolium subterraneum</name>
    <name type="common">Subterranean clover</name>
    <dbReference type="NCBI Taxonomy" id="3900"/>
    <lineage>
        <taxon>Eukaryota</taxon>
        <taxon>Viridiplantae</taxon>
        <taxon>Streptophyta</taxon>
        <taxon>Embryophyta</taxon>
        <taxon>Tracheophyta</taxon>
        <taxon>Spermatophyta</taxon>
        <taxon>Magnoliopsida</taxon>
        <taxon>eudicotyledons</taxon>
        <taxon>Gunneridae</taxon>
        <taxon>Pentapetalae</taxon>
        <taxon>rosids</taxon>
        <taxon>fabids</taxon>
        <taxon>Fabales</taxon>
        <taxon>Fabaceae</taxon>
        <taxon>Papilionoideae</taxon>
        <taxon>50 kb inversion clade</taxon>
        <taxon>NPAAA clade</taxon>
        <taxon>Hologalegina</taxon>
        <taxon>IRL clade</taxon>
        <taxon>Trifolieae</taxon>
        <taxon>Trifolium</taxon>
    </lineage>
</organism>
<proteinExistence type="predicted"/>
<reference evidence="3" key="1">
    <citation type="journal article" date="2017" name="Front. Plant Sci.">
        <title>Climate Clever Clovers: New Paradigm to Reduce the Environmental Footprint of Ruminants by Breeding Low Methanogenic Forages Utilizing Haplotype Variation.</title>
        <authorList>
            <person name="Kaur P."/>
            <person name="Appels R."/>
            <person name="Bayer P.E."/>
            <person name="Keeble-Gagnere G."/>
            <person name="Wang J."/>
            <person name="Hirakawa H."/>
            <person name="Shirasawa K."/>
            <person name="Vercoe P."/>
            <person name="Stefanova K."/>
            <person name="Durmic Z."/>
            <person name="Nichols P."/>
            <person name="Revell C."/>
            <person name="Isobe S.N."/>
            <person name="Edwards D."/>
            <person name="Erskine W."/>
        </authorList>
    </citation>
    <scope>NUCLEOTIDE SEQUENCE [LARGE SCALE GENOMIC DNA]</scope>
    <source>
        <strain evidence="3">cv. Daliak</strain>
    </source>
</reference>
<dbReference type="InterPro" id="IPR026960">
    <property type="entry name" value="RVT-Znf"/>
</dbReference>
<keyword evidence="3" id="KW-1185">Reference proteome</keyword>
<sequence length="245" mass="28273">MDSPKWGKHYLDPKTKANINSVQDLINHQTNCWKEQLTTQTFIPFEAFQICKIPLSLTPYIEDDTICWQGTKGGHYTVKFGYNAIMEWDNNNQDQGQSSQHAMLEMNWSKIWEQRNPPKQLQLIWRSLHNALPVKSNLITRGMLCDSLYPRCNQSPETVEHIFLKCEWAQRVWFSSPLTINRSNTQTHNFMDWEDGRCIGAVIMVAHGPNDATLAEASGLQEALSRIKTMNLRRVIIELDAIVIV</sequence>
<gene>
    <name evidence="2" type="ORF">TSUD_282570</name>
</gene>
<dbReference type="AlphaFoldDB" id="A0A2Z6P7A7"/>
<name>A0A2Z6P7A7_TRISU</name>
<accession>A0A2Z6P7A7</accession>
<evidence type="ECO:0000259" key="1">
    <source>
        <dbReference type="Pfam" id="PF13966"/>
    </source>
</evidence>
<dbReference type="OrthoDB" id="1348681at2759"/>
<dbReference type="EMBL" id="DF975453">
    <property type="protein sequence ID" value="GAU51726.1"/>
    <property type="molecule type" value="Genomic_DNA"/>
</dbReference>